<dbReference type="AlphaFoldDB" id="A0A2N7QF19"/>
<evidence type="ECO:0000313" key="4">
    <source>
        <dbReference type="Proteomes" id="UP000235460"/>
    </source>
</evidence>
<sequence>MKFLIFIAFLIFIYWYFFIRKKRLTSDKLGELVEELVLDENCRRYIKKEEAIKVEIDGKNYYFCSKKCLSEFLQKISKSQP</sequence>
<accession>A0A2N7QF19</accession>
<proteinExistence type="predicted"/>
<evidence type="ECO:0000313" key="2">
    <source>
        <dbReference type="EMBL" id="PMP68286.1"/>
    </source>
</evidence>
<dbReference type="EMBL" id="PNIK01000026">
    <property type="protein sequence ID" value="PMP68286.1"/>
    <property type="molecule type" value="Genomic_DNA"/>
</dbReference>
<dbReference type="SMART" id="SM00746">
    <property type="entry name" value="TRASH"/>
    <property type="match status" value="1"/>
</dbReference>
<dbReference type="Proteomes" id="UP000235460">
    <property type="component" value="Unassembled WGS sequence"/>
</dbReference>
<organism evidence="3 5">
    <name type="scientific">Thermodesulfobacterium geofontis</name>
    <dbReference type="NCBI Taxonomy" id="1295609"/>
    <lineage>
        <taxon>Bacteria</taxon>
        <taxon>Pseudomonadati</taxon>
        <taxon>Thermodesulfobacteriota</taxon>
        <taxon>Thermodesulfobacteria</taxon>
        <taxon>Thermodesulfobacteriales</taxon>
        <taxon>Thermodesulfobacteriaceae</taxon>
        <taxon>Thermodesulfobacterium</taxon>
    </lineage>
</organism>
<feature type="domain" description="TRASH" evidence="1">
    <location>
        <begin position="39"/>
        <end position="76"/>
    </location>
</feature>
<dbReference type="Proteomes" id="UP000235619">
    <property type="component" value="Unassembled WGS sequence"/>
</dbReference>
<reference evidence="4 5" key="1">
    <citation type="submission" date="2018-01" db="EMBL/GenBank/DDBJ databases">
        <title>Metagenomic assembled genomes from two thermal pools in the Uzon Caldera, Kamchatka, Russia.</title>
        <authorList>
            <person name="Wilkins L."/>
            <person name="Ettinger C."/>
        </authorList>
    </citation>
    <scope>NUCLEOTIDE SEQUENCE [LARGE SCALE GENOMIC DNA]</scope>
    <source>
        <strain evidence="3">ARK-04</strain>
        <strain evidence="2">ZAV-08</strain>
    </source>
</reference>
<protein>
    <recommendedName>
        <fullName evidence="1">TRASH domain-containing protein</fullName>
    </recommendedName>
</protein>
<gene>
    <name evidence="3" type="ORF">C0169_03360</name>
    <name evidence="2" type="ORF">C0190_01820</name>
</gene>
<evidence type="ECO:0000313" key="3">
    <source>
        <dbReference type="EMBL" id="PMP97338.1"/>
    </source>
</evidence>
<dbReference type="Pfam" id="PF04945">
    <property type="entry name" value="YHS"/>
    <property type="match status" value="1"/>
</dbReference>
<evidence type="ECO:0000259" key="1">
    <source>
        <dbReference type="SMART" id="SM00746"/>
    </source>
</evidence>
<evidence type="ECO:0000313" key="5">
    <source>
        <dbReference type="Proteomes" id="UP000235619"/>
    </source>
</evidence>
<comment type="caution">
    <text evidence="3">The sequence shown here is derived from an EMBL/GenBank/DDBJ whole genome shotgun (WGS) entry which is preliminary data.</text>
</comment>
<dbReference type="InterPro" id="IPR011017">
    <property type="entry name" value="TRASH_dom"/>
</dbReference>
<dbReference type="EMBL" id="PNJD01000197">
    <property type="protein sequence ID" value="PMP97338.1"/>
    <property type="molecule type" value="Genomic_DNA"/>
</dbReference>
<dbReference type="InterPro" id="IPR007029">
    <property type="entry name" value="YHS_dom"/>
</dbReference>
<name>A0A2N7QF19_9BACT</name>